<dbReference type="AlphaFoldDB" id="A0A401YMK0"/>
<comment type="cofactor">
    <cofactor evidence="5 6">
        <name>Fe(2+)</name>
        <dbReference type="ChEBI" id="CHEBI:29033"/>
    </cofactor>
    <text evidence="5 6">Binds 1 Fe(2+) ion per subunit.</text>
</comment>
<dbReference type="RefSeq" id="WP_126637903.1">
    <property type="nucleotide sequence ID" value="NZ_BIFH01000018.1"/>
</dbReference>
<dbReference type="EMBL" id="BIFH01000018">
    <property type="protein sequence ID" value="GCD95821.1"/>
    <property type="molecule type" value="Genomic_DNA"/>
</dbReference>
<keyword evidence="2 5" id="KW-0479">Metal-binding</keyword>
<feature type="binding site" evidence="5">
    <location>
        <position position="310"/>
    </location>
    <ligand>
        <name>Fe cation</name>
        <dbReference type="ChEBI" id="CHEBI:24875"/>
        <note>catalytic</note>
    </ligand>
</feature>
<evidence type="ECO:0000256" key="4">
    <source>
        <dbReference type="ARBA" id="ARBA00023004"/>
    </source>
</evidence>
<dbReference type="GO" id="GO:0010436">
    <property type="term" value="F:carotenoid dioxygenase activity"/>
    <property type="evidence" value="ECO:0007669"/>
    <property type="project" value="TreeGrafter"/>
</dbReference>
<dbReference type="PANTHER" id="PTHR10543:SF89">
    <property type="entry name" value="CAROTENOID 9,10(9',10')-CLEAVAGE DIOXYGENASE 1"/>
    <property type="match status" value="1"/>
</dbReference>
<dbReference type="Pfam" id="PF03055">
    <property type="entry name" value="RPE65"/>
    <property type="match status" value="1"/>
</dbReference>
<dbReference type="PROSITE" id="PS51318">
    <property type="entry name" value="TAT"/>
    <property type="match status" value="1"/>
</dbReference>
<accession>A0A401YMK0</accession>
<dbReference type="PANTHER" id="PTHR10543">
    <property type="entry name" value="BETA-CAROTENE DIOXYGENASE"/>
    <property type="match status" value="1"/>
</dbReference>
<evidence type="ECO:0000313" key="8">
    <source>
        <dbReference type="EMBL" id="GCD95821.1"/>
    </source>
</evidence>
<evidence type="ECO:0000256" key="1">
    <source>
        <dbReference type="ARBA" id="ARBA00006787"/>
    </source>
</evidence>
<keyword evidence="6 8" id="KW-0223">Dioxygenase</keyword>
<evidence type="ECO:0000256" key="7">
    <source>
        <dbReference type="SAM" id="SignalP"/>
    </source>
</evidence>
<dbReference type="EC" id="1.13.11.-" evidence="6"/>
<dbReference type="GO" id="GO:0016121">
    <property type="term" value="P:carotene catabolic process"/>
    <property type="evidence" value="ECO:0007669"/>
    <property type="project" value="TreeGrafter"/>
</dbReference>
<comment type="caution">
    <text evidence="8">The sequence shown here is derived from an EMBL/GenBank/DDBJ whole genome shotgun (WGS) entry which is preliminary data.</text>
</comment>
<evidence type="ECO:0000256" key="5">
    <source>
        <dbReference type="PIRSR" id="PIRSR604294-1"/>
    </source>
</evidence>
<keyword evidence="4 5" id="KW-0408">Iron</keyword>
<reference evidence="8 9" key="1">
    <citation type="submission" date="2018-12" db="EMBL/GenBank/DDBJ databases">
        <title>Draft genome sequence of Embleya hyalina NBRC 13850T.</title>
        <authorList>
            <person name="Komaki H."/>
            <person name="Hosoyama A."/>
            <person name="Kimura A."/>
            <person name="Ichikawa N."/>
            <person name="Tamura T."/>
        </authorList>
    </citation>
    <scope>NUCLEOTIDE SEQUENCE [LARGE SCALE GENOMIC DNA]</scope>
    <source>
        <strain evidence="8 9">NBRC 13850</strain>
    </source>
</reference>
<protein>
    <recommendedName>
        <fullName evidence="6">Dioxygenase</fullName>
        <ecNumber evidence="6">1.13.11.-</ecNumber>
    </recommendedName>
</protein>
<name>A0A401YMK0_9ACTN</name>
<dbReference type="OrthoDB" id="6636843at2"/>
<feature type="binding site" evidence="5">
    <location>
        <position position="247"/>
    </location>
    <ligand>
        <name>Fe cation</name>
        <dbReference type="ChEBI" id="CHEBI:24875"/>
        <note>catalytic</note>
    </ligand>
</feature>
<evidence type="ECO:0000256" key="2">
    <source>
        <dbReference type="ARBA" id="ARBA00022723"/>
    </source>
</evidence>
<dbReference type="InterPro" id="IPR006311">
    <property type="entry name" value="TAT_signal"/>
</dbReference>
<evidence type="ECO:0000313" key="9">
    <source>
        <dbReference type="Proteomes" id="UP000286931"/>
    </source>
</evidence>
<feature type="binding site" evidence="5">
    <location>
        <position position="502"/>
    </location>
    <ligand>
        <name>Fe cation</name>
        <dbReference type="ChEBI" id="CHEBI:24875"/>
        <note>catalytic</note>
    </ligand>
</feature>
<feature type="chain" id="PRO_5019203395" description="Dioxygenase" evidence="7">
    <location>
        <begin position="34"/>
        <end position="509"/>
    </location>
</feature>
<dbReference type="Proteomes" id="UP000286931">
    <property type="component" value="Unassembled WGS sequence"/>
</dbReference>
<keyword evidence="7" id="KW-0732">Signal</keyword>
<dbReference type="GO" id="GO:0046872">
    <property type="term" value="F:metal ion binding"/>
    <property type="evidence" value="ECO:0007669"/>
    <property type="project" value="UniProtKB-KW"/>
</dbReference>
<evidence type="ECO:0000256" key="6">
    <source>
        <dbReference type="RuleBase" id="RU364048"/>
    </source>
</evidence>
<proteinExistence type="inferred from homology"/>
<feature type="signal peptide" evidence="7">
    <location>
        <begin position="1"/>
        <end position="33"/>
    </location>
</feature>
<comment type="similarity">
    <text evidence="1 6">Belongs to the carotenoid oxygenase family.</text>
</comment>
<organism evidence="8 9">
    <name type="scientific">Embleya hyalina</name>
    <dbReference type="NCBI Taxonomy" id="516124"/>
    <lineage>
        <taxon>Bacteria</taxon>
        <taxon>Bacillati</taxon>
        <taxon>Actinomycetota</taxon>
        <taxon>Actinomycetes</taxon>
        <taxon>Kitasatosporales</taxon>
        <taxon>Streptomycetaceae</taxon>
        <taxon>Embleya</taxon>
    </lineage>
</organism>
<keyword evidence="9" id="KW-1185">Reference proteome</keyword>
<gene>
    <name evidence="8" type="ORF">EHYA_03504</name>
</gene>
<feature type="binding site" evidence="5">
    <location>
        <position position="199"/>
    </location>
    <ligand>
        <name>Fe cation</name>
        <dbReference type="ChEBI" id="CHEBI:24875"/>
        <note>catalytic</note>
    </ligand>
</feature>
<dbReference type="InterPro" id="IPR004294">
    <property type="entry name" value="Carotenoid_Oase"/>
</dbReference>
<keyword evidence="3 6" id="KW-0560">Oxidoreductase</keyword>
<sequence>MNSPTRRTVLRGGALAAGGIAASVLGATGPAFAAEPGSQTDPDAVDRRRFPFLEGALAPQREEVTAFDLPVTGRLPRALDGRFLRNGPNVLGLEDPRAHHWMIGAGMVHGVRLRDGRAEWYRSRWVRSADVAARLGEPYRGPQPPPAEDFPGNTHVIGYRGRILALQEGGPPPYALDGDLNTVGLCDFDRTLDGSFAAHTKFDPHTGELHAVTYAIDWDHVRHIVLDRAGHVARTTRVPVADSPMMHDFGLTAKYVVLFDNPITFDAEAAAAGAPVPYVWNERHPARVGLLPRAGGSTAWFDIPPFYFSHTLNAYDDDAGRVVVDFTRMPAPFEPAGRGLGGPAAAGPPSLHRWTIDPVRGVVRTERVDDRPQEFPRINEAYLGRRHRYGYTAASVELYRAYGPTVGESGVRAGNALVKHDLLRGTTAVHRLPRGADASEPVFVPAERGASAGRAEDDGYILAYVNNPERDATDLVVLSARDFTGEPVARVHLPARVPLGFHGSWVPTD</sequence>
<evidence type="ECO:0000256" key="3">
    <source>
        <dbReference type="ARBA" id="ARBA00023002"/>
    </source>
</evidence>